<dbReference type="Proteomes" id="UP000605013">
    <property type="component" value="Unassembled WGS sequence"/>
</dbReference>
<keyword evidence="2" id="KW-1185">Reference proteome</keyword>
<sequence>MKTDKNIQDKVNQTLDVVESLQQVKVSPFFKDQTLQRLFDKEEEKQTFWSWFTPQLQLAALVCILAVNVYTVTQIKNSVYESSVSTFASDYGLDTSTEDTLFNL</sequence>
<name>A0ABS1WJQ2_9FLAO</name>
<proteinExistence type="predicted"/>
<evidence type="ECO:0000313" key="1">
    <source>
        <dbReference type="EMBL" id="MBL7559350.1"/>
    </source>
</evidence>
<protein>
    <submittedName>
        <fullName evidence="1">Uncharacterized protein</fullName>
    </submittedName>
</protein>
<evidence type="ECO:0000313" key="2">
    <source>
        <dbReference type="Proteomes" id="UP000605013"/>
    </source>
</evidence>
<dbReference type="EMBL" id="JAEMEF010000004">
    <property type="protein sequence ID" value="MBL7559350.1"/>
    <property type="molecule type" value="Genomic_DNA"/>
</dbReference>
<comment type="caution">
    <text evidence="1">The sequence shown here is derived from an EMBL/GenBank/DDBJ whole genome shotgun (WGS) entry which is preliminary data.</text>
</comment>
<gene>
    <name evidence="1" type="ORF">JAO71_05975</name>
</gene>
<reference evidence="1 2" key="1">
    <citation type="submission" date="2020-12" db="EMBL/GenBank/DDBJ databases">
        <title>Olleya sediminilitoris sp. nov., isolated from a tidal flat.</title>
        <authorList>
            <person name="Park S."/>
            <person name="Yoon J.-H."/>
        </authorList>
    </citation>
    <scope>NUCLEOTIDE SEQUENCE [LARGE SCALE GENOMIC DNA]</scope>
    <source>
        <strain evidence="1 2">YSTF-M6</strain>
    </source>
</reference>
<accession>A0ABS1WJQ2</accession>
<organism evidence="1 2">
    <name type="scientific">Olleya sediminilitoris</name>
    <dbReference type="NCBI Taxonomy" id="2795739"/>
    <lineage>
        <taxon>Bacteria</taxon>
        <taxon>Pseudomonadati</taxon>
        <taxon>Bacteroidota</taxon>
        <taxon>Flavobacteriia</taxon>
        <taxon>Flavobacteriales</taxon>
        <taxon>Flavobacteriaceae</taxon>
    </lineage>
</organism>
<dbReference type="RefSeq" id="WP_116823163.1">
    <property type="nucleotide sequence ID" value="NZ_JAEMEF010000004.1"/>
</dbReference>